<feature type="transmembrane region" description="Helical" evidence="1">
    <location>
        <begin position="66"/>
        <end position="95"/>
    </location>
</feature>
<dbReference type="STRING" id="29170.A0A368GY60"/>
<dbReference type="OrthoDB" id="207378at2759"/>
<dbReference type="InterPro" id="IPR052728">
    <property type="entry name" value="O2_lipid_transport_reg"/>
</dbReference>
<keyword evidence="1" id="KW-0812">Transmembrane</keyword>
<evidence type="ECO:0000313" key="3">
    <source>
        <dbReference type="Proteomes" id="UP000252519"/>
    </source>
</evidence>
<dbReference type="PANTHER" id="PTHR11161">
    <property type="entry name" value="O-ACYLTRANSFERASE"/>
    <property type="match status" value="1"/>
</dbReference>
<dbReference type="PANTHER" id="PTHR11161:SF0">
    <property type="entry name" value="O-ACYLTRANSFERASE LIKE PROTEIN"/>
    <property type="match status" value="1"/>
</dbReference>
<keyword evidence="1" id="KW-0472">Membrane</keyword>
<evidence type="ECO:0000313" key="2">
    <source>
        <dbReference type="EMBL" id="RCN49274.1"/>
    </source>
</evidence>
<protein>
    <submittedName>
        <fullName evidence="2">Uncharacterized protein</fullName>
    </submittedName>
</protein>
<reference evidence="2 3" key="1">
    <citation type="submission" date="2014-10" db="EMBL/GenBank/DDBJ databases">
        <title>Draft genome of the hookworm Ancylostoma caninum.</title>
        <authorList>
            <person name="Mitreva M."/>
        </authorList>
    </citation>
    <scope>NUCLEOTIDE SEQUENCE [LARGE SCALE GENOMIC DNA]</scope>
    <source>
        <strain evidence="2 3">Baltimore</strain>
    </source>
</reference>
<name>A0A368GY60_ANCCA</name>
<keyword evidence="1" id="KW-1133">Transmembrane helix</keyword>
<dbReference type="EMBL" id="JOJR01000036">
    <property type="protein sequence ID" value="RCN49274.1"/>
    <property type="molecule type" value="Genomic_DNA"/>
</dbReference>
<comment type="caution">
    <text evidence="2">The sequence shown here is derived from an EMBL/GenBank/DDBJ whole genome shotgun (WGS) entry which is preliminary data.</text>
</comment>
<dbReference type="Proteomes" id="UP000252519">
    <property type="component" value="Unassembled WGS sequence"/>
</dbReference>
<dbReference type="AlphaFoldDB" id="A0A368GY60"/>
<accession>A0A368GY60</accession>
<gene>
    <name evidence="2" type="ORF">ANCCAN_04689</name>
</gene>
<evidence type="ECO:0000256" key="1">
    <source>
        <dbReference type="SAM" id="Phobius"/>
    </source>
</evidence>
<organism evidence="2 3">
    <name type="scientific">Ancylostoma caninum</name>
    <name type="common">Dog hookworm</name>
    <dbReference type="NCBI Taxonomy" id="29170"/>
    <lineage>
        <taxon>Eukaryota</taxon>
        <taxon>Metazoa</taxon>
        <taxon>Ecdysozoa</taxon>
        <taxon>Nematoda</taxon>
        <taxon>Chromadorea</taxon>
        <taxon>Rhabditida</taxon>
        <taxon>Rhabditina</taxon>
        <taxon>Rhabditomorpha</taxon>
        <taxon>Strongyloidea</taxon>
        <taxon>Ancylostomatidae</taxon>
        <taxon>Ancylostomatinae</taxon>
        <taxon>Ancylostoma</taxon>
    </lineage>
</organism>
<proteinExistence type="predicted"/>
<keyword evidence="3" id="KW-1185">Reference proteome</keyword>
<sequence length="116" mass="13327">MFYTVVIPHLNTGPHEIFIMDESENCQKNWWTNLLYTSNLVRTREQCISLSWYLSNDMQMYVISPIFLVPFIFSPVGGLIVLVVISIVSIALTYYTMFEFNLPGTAIRVGSVCYLS</sequence>